<dbReference type="Proteomes" id="UP000688137">
    <property type="component" value="Unassembled WGS sequence"/>
</dbReference>
<accession>A0A8S1LGC2</accession>
<dbReference type="AlphaFoldDB" id="A0A8S1LGC2"/>
<evidence type="ECO:0000256" key="1">
    <source>
        <dbReference type="SAM" id="Coils"/>
    </source>
</evidence>
<protein>
    <submittedName>
        <fullName evidence="2">Uncharacterized protein</fullName>
    </submittedName>
</protein>
<sequence>MSQTIRNSDECQLTFELVENIINYYQKINPQDDKKEINSQFYKVEEATVCFKIICHYMDQLTIEHEELLNQYQNLEQQLIQKEAETRRHIQIEQQLKLYAESLLENTEEFQKQIDTLNSQIISISKENISLKQQIRANKNERVLTDTSQERLITLISQQKSLINEIPFKNSKKRSLESQKFRISQTQNNDRMQMICNIYQKKPSLQIKQRSNTIHVTDYPNKFLKLQKQRTNN</sequence>
<feature type="coiled-coil region" evidence="1">
    <location>
        <begin position="58"/>
        <end position="120"/>
    </location>
</feature>
<evidence type="ECO:0000313" key="2">
    <source>
        <dbReference type="EMBL" id="CAD8065501.1"/>
    </source>
</evidence>
<keyword evidence="1" id="KW-0175">Coiled coil</keyword>
<proteinExistence type="predicted"/>
<comment type="caution">
    <text evidence="2">The sequence shown here is derived from an EMBL/GenBank/DDBJ whole genome shotgun (WGS) entry which is preliminary data.</text>
</comment>
<evidence type="ECO:0000313" key="3">
    <source>
        <dbReference type="Proteomes" id="UP000688137"/>
    </source>
</evidence>
<dbReference type="EMBL" id="CAJJDM010000036">
    <property type="protein sequence ID" value="CAD8065501.1"/>
    <property type="molecule type" value="Genomic_DNA"/>
</dbReference>
<reference evidence="2" key="1">
    <citation type="submission" date="2021-01" db="EMBL/GenBank/DDBJ databases">
        <authorList>
            <consortium name="Genoscope - CEA"/>
            <person name="William W."/>
        </authorList>
    </citation>
    <scope>NUCLEOTIDE SEQUENCE</scope>
</reference>
<dbReference type="OMA" id="RNSDECQ"/>
<name>A0A8S1LGC2_PARPR</name>
<gene>
    <name evidence="2" type="ORF">PPRIM_AZ9-3.1.T0370303</name>
</gene>
<organism evidence="2 3">
    <name type="scientific">Paramecium primaurelia</name>
    <dbReference type="NCBI Taxonomy" id="5886"/>
    <lineage>
        <taxon>Eukaryota</taxon>
        <taxon>Sar</taxon>
        <taxon>Alveolata</taxon>
        <taxon>Ciliophora</taxon>
        <taxon>Intramacronucleata</taxon>
        <taxon>Oligohymenophorea</taxon>
        <taxon>Peniculida</taxon>
        <taxon>Parameciidae</taxon>
        <taxon>Paramecium</taxon>
    </lineage>
</organism>
<keyword evidence="3" id="KW-1185">Reference proteome</keyword>